<feature type="transmembrane region" description="Helical" evidence="2">
    <location>
        <begin position="448"/>
        <end position="471"/>
    </location>
</feature>
<sequence>MQHRARYRRPAGYMPALLDPSPSPPLPSHTRQMALGVQLAAGSSPCTFSLYSHAAYTRLVLGLASALSANAALPQKSTRGAAAEKPAYGPTIDPPCAALKQANSSSSVSRSLPLWPLHPSIPSIHHPFVICLLGFHRVATIRALHHLIIPLLPSFVITPLFLISVSVGFDNPFSARRFGWSFERASLTRSRHTVHQSNKATLQRVRPSDSRSESTIANLAASLDPIKSPLRGDPGYPQYSPSYDQSFSRGADYSQPAYDQPPYNEPVYDQPSFPRNSFNQPAYAEPASHVYNEGYAHREGLVPSAGASSTHHDRFGFLKSKWPAAFMATTAIQAVICLVCESYIFARVQSSLEGDITSDRVRSEYLTIPTFLTLFIFGFLYELVVVGDALRLKNTIQVIGVCVANLALVVYTGIQVDSIQSAVRVLQREGVLITHDSAAATWEDVRPFLVTIPAVISLGTIIMTFICWKLYQVFAWDILKNIGADYRMKRRFLHYQIYIALLKFDFFFFLGYIVQFVVIVADHRDVEFALTIASIPVTIAILLMAAFFTRRENKAGVITIILLYLGGLSYFIFKLNRMYQSGYSQHYLAVRRSLTAFAVITILLIVLTIVNAIICMRNFGAGLKAHLLTPHKAEEKPDMNSINLQDAKQPVPSRMTID</sequence>
<evidence type="ECO:0008006" key="5">
    <source>
        <dbReference type="Google" id="ProtNLM"/>
    </source>
</evidence>
<protein>
    <recommendedName>
        <fullName evidence="5">TRP C-terminal domain-containing protein</fullName>
    </recommendedName>
</protein>
<feature type="transmembrane region" description="Helical" evidence="2">
    <location>
        <begin position="365"/>
        <end position="384"/>
    </location>
</feature>
<dbReference type="EMBL" id="KL660713">
    <property type="protein sequence ID" value="KFA63898.1"/>
    <property type="molecule type" value="Genomic_DNA"/>
</dbReference>
<feature type="transmembrane region" description="Helical" evidence="2">
    <location>
        <begin position="147"/>
        <end position="169"/>
    </location>
</feature>
<organism evidence="3 4">
    <name type="scientific">Stachybotrys chlorohalonatus (strain IBT 40285)</name>
    <dbReference type="NCBI Taxonomy" id="1283841"/>
    <lineage>
        <taxon>Eukaryota</taxon>
        <taxon>Fungi</taxon>
        <taxon>Dikarya</taxon>
        <taxon>Ascomycota</taxon>
        <taxon>Pezizomycotina</taxon>
        <taxon>Sordariomycetes</taxon>
        <taxon>Hypocreomycetidae</taxon>
        <taxon>Hypocreales</taxon>
        <taxon>Stachybotryaceae</taxon>
        <taxon>Stachybotrys</taxon>
    </lineage>
</organism>
<evidence type="ECO:0000256" key="2">
    <source>
        <dbReference type="SAM" id="Phobius"/>
    </source>
</evidence>
<dbReference type="PANTHER" id="PTHR34391">
    <property type="entry name" value="UPF0658 GOLGI APPARATUS MEMBRANE PROTEIN C1952.10C-RELATED"/>
    <property type="match status" value="1"/>
</dbReference>
<gene>
    <name evidence="3" type="ORF">S40285_06812</name>
</gene>
<dbReference type="InParanoid" id="A0A084QIW3"/>
<feature type="region of interest" description="Disordered" evidence="1">
    <location>
        <begin position="193"/>
        <end position="214"/>
    </location>
</feature>
<keyword evidence="2" id="KW-0812">Transmembrane</keyword>
<dbReference type="AlphaFoldDB" id="A0A084QIW3"/>
<keyword evidence="2" id="KW-0472">Membrane</keyword>
<feature type="transmembrane region" description="Helical" evidence="2">
    <location>
        <begin position="526"/>
        <end position="548"/>
    </location>
</feature>
<dbReference type="HOGENOM" id="CLU_029564_3_1_1"/>
<dbReference type="GO" id="GO:0005794">
    <property type="term" value="C:Golgi apparatus"/>
    <property type="evidence" value="ECO:0007669"/>
    <property type="project" value="TreeGrafter"/>
</dbReference>
<dbReference type="OMA" id="WHCISSA"/>
<feature type="region of interest" description="Disordered" evidence="1">
    <location>
        <begin position="246"/>
        <end position="279"/>
    </location>
</feature>
<feature type="transmembrane region" description="Helical" evidence="2">
    <location>
        <begin position="593"/>
        <end position="614"/>
    </location>
</feature>
<accession>A0A084QIW3</accession>
<dbReference type="InterPro" id="IPR040410">
    <property type="entry name" value="UPF0658_Golgi"/>
</dbReference>
<keyword evidence="2" id="KW-1133">Transmembrane helix</keyword>
<proteinExistence type="predicted"/>
<dbReference type="OrthoDB" id="2448307at2759"/>
<feature type="region of interest" description="Disordered" evidence="1">
    <location>
        <begin position="1"/>
        <end position="29"/>
    </location>
</feature>
<dbReference type="PANTHER" id="PTHR34391:SF1">
    <property type="entry name" value="UPF0658 GOLGI APPARATUS MEMBRANE PROTEIN C1952.10C-RELATED"/>
    <property type="match status" value="1"/>
</dbReference>
<evidence type="ECO:0000313" key="3">
    <source>
        <dbReference type="EMBL" id="KFA63898.1"/>
    </source>
</evidence>
<evidence type="ECO:0000313" key="4">
    <source>
        <dbReference type="Proteomes" id="UP000028524"/>
    </source>
</evidence>
<dbReference type="Proteomes" id="UP000028524">
    <property type="component" value="Unassembled WGS sequence"/>
</dbReference>
<feature type="transmembrane region" description="Helical" evidence="2">
    <location>
        <begin position="324"/>
        <end position="345"/>
    </location>
</feature>
<feature type="transmembrane region" description="Helical" evidence="2">
    <location>
        <begin position="492"/>
        <end position="514"/>
    </location>
</feature>
<keyword evidence="4" id="KW-1185">Reference proteome</keyword>
<evidence type="ECO:0000256" key="1">
    <source>
        <dbReference type="SAM" id="MobiDB-lite"/>
    </source>
</evidence>
<reference evidence="3 4" key="1">
    <citation type="journal article" date="2014" name="BMC Genomics">
        <title>Comparative genome sequencing reveals chemotype-specific gene clusters in the toxigenic black mold Stachybotrys.</title>
        <authorList>
            <person name="Semeiks J."/>
            <person name="Borek D."/>
            <person name="Otwinowski Z."/>
            <person name="Grishin N.V."/>
        </authorList>
    </citation>
    <scope>NUCLEOTIDE SEQUENCE [LARGE SCALE GENOMIC DNA]</scope>
    <source>
        <strain evidence="3 4">IBT 40285</strain>
    </source>
</reference>
<feature type="transmembrane region" description="Helical" evidence="2">
    <location>
        <begin position="555"/>
        <end position="573"/>
    </location>
</feature>
<name>A0A084QIW3_STAC4</name>
<feature type="transmembrane region" description="Helical" evidence="2">
    <location>
        <begin position="396"/>
        <end position="414"/>
    </location>
</feature>